<name>A0A128EH44_9BACT</name>
<evidence type="ECO:0000313" key="3">
    <source>
        <dbReference type="Proteomes" id="UP000069632"/>
    </source>
</evidence>
<feature type="signal peptide" evidence="1">
    <location>
        <begin position="1"/>
        <end position="17"/>
    </location>
</feature>
<evidence type="ECO:0000256" key="1">
    <source>
        <dbReference type="SAM" id="SignalP"/>
    </source>
</evidence>
<accession>A0A128EH44</accession>
<proteinExistence type="predicted"/>
<reference evidence="2 3" key="1">
    <citation type="submission" date="2016-02" db="EMBL/GenBank/DDBJ databases">
        <authorList>
            <consortium name="Pathogen Informatics"/>
        </authorList>
    </citation>
    <scope>NUCLEOTIDE SEQUENCE [LARGE SCALE GENOMIC DNA]</scope>
    <source>
        <strain evidence="2 3">RC20</strain>
    </source>
</reference>
<keyword evidence="1" id="KW-0732">Signal</keyword>
<organism evidence="2 3">
    <name type="scientific">Campylobacter geochelonis</name>
    <dbReference type="NCBI Taxonomy" id="1780362"/>
    <lineage>
        <taxon>Bacteria</taxon>
        <taxon>Pseudomonadati</taxon>
        <taxon>Campylobacterota</taxon>
        <taxon>Epsilonproteobacteria</taxon>
        <taxon>Campylobacterales</taxon>
        <taxon>Campylobacteraceae</taxon>
        <taxon>Campylobacter</taxon>
    </lineage>
</organism>
<protein>
    <submittedName>
        <fullName evidence="2">Uncharacterized protein</fullName>
    </submittedName>
</protein>
<keyword evidence="3" id="KW-1185">Reference proteome</keyword>
<dbReference type="Proteomes" id="UP000069632">
    <property type="component" value="Unassembled WGS sequence"/>
</dbReference>
<dbReference type="RefSeq" id="WP_075493440.1">
    <property type="nucleotide sequence ID" value="NZ_CP053844.1"/>
</dbReference>
<dbReference type="AlphaFoldDB" id="A0A128EH44"/>
<gene>
    <name evidence="2" type="ORF">ERS672216_00705</name>
</gene>
<sequence>MKKIVLVLFGFVFVLFAEQNSTLAISKDSNLSNLEIKFDKNETYKNSFKFDKNLSFKPEKKLVYDRFEDSDKLLDDQHRPWLCKSKSTEKQQDNISNFIDNVGVVFNYSYSFDSGKNGFDFDFKNRDCY</sequence>
<feature type="chain" id="PRO_5007281491" evidence="1">
    <location>
        <begin position="18"/>
        <end position="129"/>
    </location>
</feature>
<dbReference type="EMBL" id="FIZP01000002">
    <property type="protein sequence ID" value="CZE47080.1"/>
    <property type="molecule type" value="Genomic_DNA"/>
</dbReference>
<evidence type="ECO:0000313" key="2">
    <source>
        <dbReference type="EMBL" id="CZE47080.1"/>
    </source>
</evidence>